<dbReference type="NCBIfam" id="NF004790">
    <property type="entry name" value="PRK06136.1"/>
    <property type="match status" value="1"/>
</dbReference>
<evidence type="ECO:0000256" key="1">
    <source>
        <dbReference type="ARBA" id="ARBA00012162"/>
    </source>
</evidence>
<dbReference type="PANTHER" id="PTHR45790">
    <property type="entry name" value="SIROHEME SYNTHASE-RELATED"/>
    <property type="match status" value="1"/>
</dbReference>
<accession>A0ABT9ZMY0</accession>
<dbReference type="InterPro" id="IPR006366">
    <property type="entry name" value="CobA/CysG_C"/>
</dbReference>
<dbReference type="EC" id="2.1.1.107" evidence="1"/>
<dbReference type="CDD" id="cd11642">
    <property type="entry name" value="SUMT"/>
    <property type="match status" value="1"/>
</dbReference>
<evidence type="ECO:0000256" key="3">
    <source>
        <dbReference type="ARBA" id="ARBA00022679"/>
    </source>
</evidence>
<evidence type="ECO:0000313" key="9">
    <source>
        <dbReference type="Proteomes" id="UP001234495"/>
    </source>
</evidence>
<dbReference type="GO" id="GO:0004851">
    <property type="term" value="F:uroporphyrin-III C-methyltransferase activity"/>
    <property type="evidence" value="ECO:0007669"/>
    <property type="project" value="UniProtKB-EC"/>
</dbReference>
<protein>
    <recommendedName>
        <fullName evidence="1">uroporphyrinogen-III C-methyltransferase</fullName>
        <ecNumber evidence="1">2.1.1.107</ecNumber>
    </recommendedName>
</protein>
<evidence type="ECO:0000259" key="7">
    <source>
        <dbReference type="Pfam" id="PF00590"/>
    </source>
</evidence>
<keyword evidence="2 6" id="KW-0489">Methyltransferase</keyword>
<proteinExistence type="inferred from homology"/>
<dbReference type="Proteomes" id="UP001234495">
    <property type="component" value="Unassembled WGS sequence"/>
</dbReference>
<keyword evidence="5" id="KW-0627">Porphyrin biosynthesis</keyword>
<sequence>MKIAKVFLVGAGPGDCELLTIKALKCIQKADVILYDRLVNKDILKYAKKECEKVYCGKLPKYHTMKQETINHFLVKYANMGKIVVRLKGGDPFVFGRGGEEAEALAINQIPFEIVPGVTSGIAASSYAGIPVTHRELSGSVAFVTGHRSNTEEDTIKWDALAKGIDTLVIYMGVSNLLFIKEMLIKYGKLPATPVAVIQWGTTMQQKTVTGTLENINELVQKKNITNPSIIIVGEVVSLRKNLSWYEEIGEEIKSQGEVLSI</sequence>
<dbReference type="SUPFAM" id="SSF53790">
    <property type="entry name" value="Tetrapyrrole methylase"/>
    <property type="match status" value="1"/>
</dbReference>
<dbReference type="NCBIfam" id="TIGR01469">
    <property type="entry name" value="cobA_cysG_Cterm"/>
    <property type="match status" value="1"/>
</dbReference>
<dbReference type="InterPro" id="IPR014777">
    <property type="entry name" value="4pyrrole_Mease_sub1"/>
</dbReference>
<dbReference type="InterPro" id="IPR003043">
    <property type="entry name" value="Uropor_MeTrfase_CS"/>
</dbReference>
<comment type="similarity">
    <text evidence="6">Belongs to the precorrin methyltransferase family.</text>
</comment>
<keyword evidence="3 6" id="KW-0808">Transferase</keyword>
<evidence type="ECO:0000313" key="8">
    <source>
        <dbReference type="EMBL" id="MDQ0233636.1"/>
    </source>
</evidence>
<dbReference type="InterPro" id="IPR014776">
    <property type="entry name" value="4pyrrole_Mease_sub2"/>
</dbReference>
<name>A0ABT9ZMY0_9BACI</name>
<evidence type="ECO:0000256" key="6">
    <source>
        <dbReference type="RuleBase" id="RU003960"/>
    </source>
</evidence>
<comment type="caution">
    <text evidence="8">The sequence shown here is derived from an EMBL/GenBank/DDBJ whole genome shotgun (WGS) entry which is preliminary data.</text>
</comment>
<evidence type="ECO:0000256" key="4">
    <source>
        <dbReference type="ARBA" id="ARBA00022691"/>
    </source>
</evidence>
<dbReference type="PROSITE" id="PS00839">
    <property type="entry name" value="SUMT_1"/>
    <property type="match status" value="1"/>
</dbReference>
<feature type="domain" description="Tetrapyrrole methylase" evidence="7">
    <location>
        <begin position="5"/>
        <end position="216"/>
    </location>
</feature>
<dbReference type="InterPro" id="IPR050161">
    <property type="entry name" value="Siro_Cobalamin_biosynth"/>
</dbReference>
<dbReference type="InterPro" id="IPR000878">
    <property type="entry name" value="4pyrrol_Mease"/>
</dbReference>
<keyword evidence="9" id="KW-1185">Reference proteome</keyword>
<keyword evidence="4" id="KW-0949">S-adenosyl-L-methionine</keyword>
<evidence type="ECO:0000256" key="2">
    <source>
        <dbReference type="ARBA" id="ARBA00022603"/>
    </source>
</evidence>
<gene>
    <name evidence="8" type="ORF">J2S19_004991</name>
</gene>
<organism evidence="8 9">
    <name type="scientific">Metabacillus malikii</name>
    <dbReference type="NCBI Taxonomy" id="1504265"/>
    <lineage>
        <taxon>Bacteria</taxon>
        <taxon>Bacillati</taxon>
        <taxon>Bacillota</taxon>
        <taxon>Bacilli</taxon>
        <taxon>Bacillales</taxon>
        <taxon>Bacillaceae</taxon>
        <taxon>Metabacillus</taxon>
    </lineage>
</organism>
<evidence type="ECO:0000256" key="5">
    <source>
        <dbReference type="ARBA" id="ARBA00023244"/>
    </source>
</evidence>
<reference evidence="8 9" key="1">
    <citation type="submission" date="2023-07" db="EMBL/GenBank/DDBJ databases">
        <title>Genomic Encyclopedia of Type Strains, Phase IV (KMG-IV): sequencing the most valuable type-strain genomes for metagenomic binning, comparative biology and taxonomic classification.</title>
        <authorList>
            <person name="Goeker M."/>
        </authorList>
    </citation>
    <scope>NUCLEOTIDE SEQUENCE [LARGE SCALE GENOMIC DNA]</scope>
    <source>
        <strain evidence="8 9">DSM 29005</strain>
    </source>
</reference>
<dbReference type="Gene3D" id="3.40.1010.10">
    <property type="entry name" value="Cobalt-precorrin-4 Transmethylase, Domain 1"/>
    <property type="match status" value="1"/>
</dbReference>
<dbReference type="Gene3D" id="3.30.950.10">
    <property type="entry name" value="Methyltransferase, Cobalt-precorrin-4 Transmethylase, Domain 2"/>
    <property type="match status" value="1"/>
</dbReference>
<dbReference type="EMBL" id="JAUSUD010000052">
    <property type="protein sequence ID" value="MDQ0233636.1"/>
    <property type="molecule type" value="Genomic_DNA"/>
</dbReference>
<dbReference type="PANTHER" id="PTHR45790:SF3">
    <property type="entry name" value="S-ADENOSYL-L-METHIONINE-DEPENDENT UROPORPHYRINOGEN III METHYLTRANSFERASE, CHLOROPLASTIC"/>
    <property type="match status" value="1"/>
</dbReference>
<dbReference type="InterPro" id="IPR035996">
    <property type="entry name" value="4pyrrol_Methylase_sf"/>
</dbReference>
<dbReference type="GO" id="GO:0032259">
    <property type="term" value="P:methylation"/>
    <property type="evidence" value="ECO:0007669"/>
    <property type="project" value="UniProtKB-KW"/>
</dbReference>
<dbReference type="Pfam" id="PF00590">
    <property type="entry name" value="TP_methylase"/>
    <property type="match status" value="1"/>
</dbReference>
<dbReference type="PROSITE" id="PS00840">
    <property type="entry name" value="SUMT_2"/>
    <property type="match status" value="1"/>
</dbReference>